<proteinExistence type="predicted"/>
<dbReference type="Proteomes" id="UP000664164">
    <property type="component" value="Unassembled WGS sequence"/>
</dbReference>
<accession>A0A939HKI1</accession>
<name>A0A939HKI1_9MICC</name>
<comment type="caution">
    <text evidence="2">The sequence shown here is derived from an EMBL/GenBank/DDBJ whole genome shotgun (WGS) entry which is preliminary data.</text>
</comment>
<dbReference type="RefSeq" id="WP_207617761.1">
    <property type="nucleotide sequence ID" value="NZ_JAFNLL010000062.1"/>
</dbReference>
<evidence type="ECO:0000313" key="2">
    <source>
        <dbReference type="EMBL" id="MBO1269838.1"/>
    </source>
</evidence>
<reference evidence="2" key="1">
    <citation type="submission" date="2021-03" db="EMBL/GenBank/DDBJ databases">
        <title>A new species, PO-11, isolated from a karst cave deposit.</title>
        <authorList>
            <person name="Zhaoxiaoyong W."/>
        </authorList>
    </citation>
    <scope>NUCLEOTIDE SEQUENCE</scope>
    <source>
        <strain evidence="2">PO-11</strain>
    </source>
</reference>
<keyword evidence="3" id="KW-1185">Reference proteome</keyword>
<dbReference type="AlphaFoldDB" id="A0A939HKI1"/>
<sequence length="52" mass="5454">MLLWNTISLFVDAGRNDGGAGDSGDGTPGEDAGFPTTRLSSSAWEGWWHDAA</sequence>
<gene>
    <name evidence="2" type="ORF">J1902_18035</name>
</gene>
<feature type="region of interest" description="Disordered" evidence="1">
    <location>
        <begin position="15"/>
        <end position="40"/>
    </location>
</feature>
<evidence type="ECO:0000313" key="3">
    <source>
        <dbReference type="Proteomes" id="UP000664164"/>
    </source>
</evidence>
<feature type="compositionally biased region" description="Gly residues" evidence="1">
    <location>
        <begin position="16"/>
        <end position="27"/>
    </location>
</feature>
<protein>
    <submittedName>
        <fullName evidence="2">Uncharacterized protein</fullName>
    </submittedName>
</protein>
<evidence type="ECO:0000256" key="1">
    <source>
        <dbReference type="SAM" id="MobiDB-lite"/>
    </source>
</evidence>
<dbReference type="EMBL" id="JAFNLL010000062">
    <property type="protein sequence ID" value="MBO1269838.1"/>
    <property type="molecule type" value="Genomic_DNA"/>
</dbReference>
<organism evidence="2 3">
    <name type="scientific">Arthrobacter cavernae</name>
    <dbReference type="NCBI Taxonomy" id="2817681"/>
    <lineage>
        <taxon>Bacteria</taxon>
        <taxon>Bacillati</taxon>
        <taxon>Actinomycetota</taxon>
        <taxon>Actinomycetes</taxon>
        <taxon>Micrococcales</taxon>
        <taxon>Micrococcaceae</taxon>
        <taxon>Arthrobacter</taxon>
    </lineage>
</organism>